<keyword evidence="2" id="KW-1185">Reference proteome</keyword>
<organism evidence="1 2">
    <name type="scientific">Pseudobythopirellula maris</name>
    <dbReference type="NCBI Taxonomy" id="2527991"/>
    <lineage>
        <taxon>Bacteria</taxon>
        <taxon>Pseudomonadati</taxon>
        <taxon>Planctomycetota</taxon>
        <taxon>Planctomycetia</taxon>
        <taxon>Pirellulales</taxon>
        <taxon>Lacipirellulaceae</taxon>
        <taxon>Pseudobythopirellula</taxon>
    </lineage>
</organism>
<gene>
    <name evidence="1" type="ORF">Mal64_27820</name>
</gene>
<proteinExistence type="predicted"/>
<comment type="caution">
    <text evidence="1">The sequence shown here is derived from an EMBL/GenBank/DDBJ whole genome shotgun (WGS) entry which is preliminary data.</text>
</comment>
<evidence type="ECO:0000313" key="2">
    <source>
        <dbReference type="Proteomes" id="UP000315440"/>
    </source>
</evidence>
<evidence type="ECO:0000313" key="1">
    <source>
        <dbReference type="EMBL" id="TWT87244.1"/>
    </source>
</evidence>
<dbReference type="AlphaFoldDB" id="A0A5C5ZIQ5"/>
<dbReference type="Proteomes" id="UP000315440">
    <property type="component" value="Unassembled WGS sequence"/>
</dbReference>
<dbReference type="OrthoDB" id="9915271at2"/>
<protein>
    <submittedName>
        <fullName evidence="1">Uncharacterized protein</fullName>
    </submittedName>
</protein>
<name>A0A5C5ZIQ5_9BACT</name>
<reference evidence="1 2" key="1">
    <citation type="submission" date="2019-02" db="EMBL/GenBank/DDBJ databases">
        <title>Deep-cultivation of Planctomycetes and their phenomic and genomic characterization uncovers novel biology.</title>
        <authorList>
            <person name="Wiegand S."/>
            <person name="Jogler M."/>
            <person name="Boedeker C."/>
            <person name="Pinto D."/>
            <person name="Vollmers J."/>
            <person name="Rivas-Marin E."/>
            <person name="Kohn T."/>
            <person name="Peeters S.H."/>
            <person name="Heuer A."/>
            <person name="Rast P."/>
            <person name="Oberbeckmann S."/>
            <person name="Bunk B."/>
            <person name="Jeske O."/>
            <person name="Meyerdierks A."/>
            <person name="Storesund J.E."/>
            <person name="Kallscheuer N."/>
            <person name="Luecker S."/>
            <person name="Lage O.M."/>
            <person name="Pohl T."/>
            <person name="Merkel B.J."/>
            <person name="Hornburger P."/>
            <person name="Mueller R.-W."/>
            <person name="Bruemmer F."/>
            <person name="Labrenz M."/>
            <person name="Spormann A.M."/>
            <person name="Op Den Camp H."/>
            <person name="Overmann J."/>
            <person name="Amann R."/>
            <person name="Jetten M.S.M."/>
            <person name="Mascher T."/>
            <person name="Medema M.H."/>
            <person name="Devos D.P."/>
            <person name="Kaster A.-K."/>
            <person name="Ovreas L."/>
            <person name="Rohde M."/>
            <person name="Galperin M.Y."/>
            <person name="Jogler C."/>
        </authorList>
    </citation>
    <scope>NUCLEOTIDE SEQUENCE [LARGE SCALE GENOMIC DNA]</scope>
    <source>
        <strain evidence="1 2">Mal64</strain>
    </source>
</reference>
<accession>A0A5C5ZIQ5</accession>
<dbReference type="RefSeq" id="WP_146401217.1">
    <property type="nucleotide sequence ID" value="NZ_SJPQ01000003.1"/>
</dbReference>
<dbReference type="EMBL" id="SJPQ01000003">
    <property type="protein sequence ID" value="TWT87244.1"/>
    <property type="molecule type" value="Genomic_DNA"/>
</dbReference>
<sequence length="91" mass="9868">MQISLPDDADPFIRSQAEAAGFKDDIAAYVVHLIAAQDPDNDPRGPLSEEQLQDSLQRCDRAMAQARAGKGKDLRVAIAEIADKHGLDLDP</sequence>